<evidence type="ECO:0000256" key="2">
    <source>
        <dbReference type="ARBA" id="ARBA00007193"/>
    </source>
</evidence>
<evidence type="ECO:0000256" key="6">
    <source>
        <dbReference type="ARBA" id="ARBA00022989"/>
    </source>
</evidence>
<evidence type="ECO:0000256" key="3">
    <source>
        <dbReference type="ARBA" id="ARBA00022448"/>
    </source>
</evidence>
<keyword evidence="4 12" id="KW-0894">Sodium channel</keyword>
<evidence type="ECO:0000256" key="1">
    <source>
        <dbReference type="ARBA" id="ARBA00004141"/>
    </source>
</evidence>
<keyword evidence="5 12" id="KW-0812">Transmembrane</keyword>
<evidence type="ECO:0000313" key="14">
    <source>
        <dbReference type="Proteomes" id="UP000079169"/>
    </source>
</evidence>
<dbReference type="GeneID" id="103515495"/>
<dbReference type="AlphaFoldDB" id="A0A3Q0J677"/>
<keyword evidence="11 12" id="KW-0407">Ion channel</keyword>
<dbReference type="KEGG" id="dci:103515495"/>
<dbReference type="STRING" id="121845.A0A3Q0J677"/>
<organism evidence="14 15">
    <name type="scientific">Diaphorina citri</name>
    <name type="common">Asian citrus psyllid</name>
    <dbReference type="NCBI Taxonomy" id="121845"/>
    <lineage>
        <taxon>Eukaryota</taxon>
        <taxon>Metazoa</taxon>
        <taxon>Ecdysozoa</taxon>
        <taxon>Arthropoda</taxon>
        <taxon>Hexapoda</taxon>
        <taxon>Insecta</taxon>
        <taxon>Pterygota</taxon>
        <taxon>Neoptera</taxon>
        <taxon>Paraneoptera</taxon>
        <taxon>Hemiptera</taxon>
        <taxon>Sternorrhyncha</taxon>
        <taxon>Psylloidea</taxon>
        <taxon>Psyllidae</taxon>
        <taxon>Diaphorininae</taxon>
        <taxon>Diaphorina</taxon>
    </lineage>
</organism>
<dbReference type="GO" id="GO:0015280">
    <property type="term" value="F:ligand-gated sodium channel activity"/>
    <property type="evidence" value="ECO:0007669"/>
    <property type="project" value="TreeGrafter"/>
</dbReference>
<feature type="transmembrane region" description="Helical" evidence="13">
    <location>
        <begin position="88"/>
        <end position="110"/>
    </location>
</feature>
<dbReference type="Proteomes" id="UP000079169">
    <property type="component" value="Unplaced"/>
</dbReference>
<name>A0A3Q0J677_DIACI</name>
<accession>A0A3Q0J677</accession>
<evidence type="ECO:0000256" key="8">
    <source>
        <dbReference type="ARBA" id="ARBA00023065"/>
    </source>
</evidence>
<dbReference type="RefSeq" id="XP_026683982.1">
    <property type="nucleotide sequence ID" value="XM_026828181.1"/>
</dbReference>
<proteinExistence type="inferred from homology"/>
<dbReference type="Pfam" id="PF00858">
    <property type="entry name" value="ASC"/>
    <property type="match status" value="1"/>
</dbReference>
<keyword evidence="7" id="KW-0915">Sodium</keyword>
<comment type="subcellular location">
    <subcellularLocation>
        <location evidence="1">Membrane</location>
        <topology evidence="1">Multi-pass membrane protein</topology>
    </subcellularLocation>
</comment>
<evidence type="ECO:0000256" key="4">
    <source>
        <dbReference type="ARBA" id="ARBA00022461"/>
    </source>
</evidence>
<evidence type="ECO:0000256" key="11">
    <source>
        <dbReference type="ARBA" id="ARBA00023303"/>
    </source>
</evidence>
<sequence length="580" mass="66415">MYTNAVSPKIEPNRYYCHYGFRNPYKRDEEDASTENGDRKSIRCDANYVRLFLKNWEWRDIFHEYTQNSSLHGLRYMGNTELHIAERMFWIISFIMAIIASVLLISNLYAKWIYNPVIISLSPIATPLTAIPFPAITICNMNNVQKSIALAIQAGNDSESEIEKKLLSDFCDEESLIGDGLTAIGVGEWETVKNFMIKVTQPCDSMLRLCLWHGDPINCSRIFYPSLNDCCAFNKVRNEFIFKNPKDTSELNTTVHYPSVDWTLENDFPENAPVDSIPWRPWGAGRHLGLTVVLDANIEEYFCSSEASYGFKLLLQNPVETPKLAAFGELISPGRESLIVIKPIINKSNPSIATSDPELRQCLFNKERALRFYRHYTQRNCILECEANFTLSFCQCVMYFMPKDRFTRICGKKDTDCADKAKLAMEMRLSQNLSNISKIFNDTTQKPNCGCLPGCFSLGYSKTQSSSTLAENPRIKKRYLAGKSLEYFRKNMAVVHLFFTDTQFTGFVKSELFGFTEFLCKFPPPLLYIMLTVKELSLDYTHCLSVEQPDKTCAQIINNSRQMNCTCELQFALSEEIEVS</sequence>
<evidence type="ECO:0000256" key="10">
    <source>
        <dbReference type="ARBA" id="ARBA00023201"/>
    </source>
</evidence>
<dbReference type="PANTHER" id="PTHR11690">
    <property type="entry name" value="AMILORIDE-SENSITIVE SODIUM CHANNEL-RELATED"/>
    <property type="match status" value="1"/>
</dbReference>
<evidence type="ECO:0000256" key="9">
    <source>
        <dbReference type="ARBA" id="ARBA00023136"/>
    </source>
</evidence>
<evidence type="ECO:0000256" key="12">
    <source>
        <dbReference type="RuleBase" id="RU000679"/>
    </source>
</evidence>
<keyword evidence="9 13" id="KW-0472">Membrane</keyword>
<dbReference type="Gene3D" id="2.60.470.10">
    <property type="entry name" value="Acid-sensing ion channels like domains"/>
    <property type="match status" value="1"/>
</dbReference>
<keyword evidence="8 12" id="KW-0406">Ion transport</keyword>
<keyword evidence="3 12" id="KW-0813">Transport</keyword>
<reference evidence="15" key="1">
    <citation type="submission" date="2025-08" db="UniProtKB">
        <authorList>
            <consortium name="RefSeq"/>
        </authorList>
    </citation>
    <scope>IDENTIFICATION</scope>
</reference>
<keyword evidence="14" id="KW-1185">Reference proteome</keyword>
<dbReference type="PRINTS" id="PR01078">
    <property type="entry name" value="AMINACHANNEL"/>
</dbReference>
<keyword evidence="10 12" id="KW-0739">Sodium transport</keyword>
<evidence type="ECO:0000313" key="15">
    <source>
        <dbReference type="RefSeq" id="XP_026683982.1"/>
    </source>
</evidence>
<feature type="transmembrane region" description="Helical" evidence="13">
    <location>
        <begin position="117"/>
        <end position="136"/>
    </location>
</feature>
<evidence type="ECO:0000256" key="13">
    <source>
        <dbReference type="SAM" id="Phobius"/>
    </source>
</evidence>
<keyword evidence="6 13" id="KW-1133">Transmembrane helix</keyword>
<protein>
    <submittedName>
        <fullName evidence="15">Pickpocket protein 28-like</fullName>
    </submittedName>
</protein>
<evidence type="ECO:0000256" key="5">
    <source>
        <dbReference type="ARBA" id="ARBA00022692"/>
    </source>
</evidence>
<dbReference type="GO" id="GO:0005886">
    <property type="term" value="C:plasma membrane"/>
    <property type="evidence" value="ECO:0007669"/>
    <property type="project" value="TreeGrafter"/>
</dbReference>
<dbReference type="PANTHER" id="PTHR11690:SF243">
    <property type="entry name" value="PICKPOCKET 12-RELATED"/>
    <property type="match status" value="1"/>
</dbReference>
<comment type="similarity">
    <text evidence="2 12">Belongs to the amiloride-sensitive sodium channel (TC 1.A.6) family.</text>
</comment>
<dbReference type="InterPro" id="IPR001873">
    <property type="entry name" value="ENaC"/>
</dbReference>
<evidence type="ECO:0000256" key="7">
    <source>
        <dbReference type="ARBA" id="ARBA00023053"/>
    </source>
</evidence>
<gene>
    <name evidence="15" type="primary">LOC103515495</name>
</gene>
<dbReference type="PaxDb" id="121845-A0A3Q0J677"/>